<dbReference type="Gene3D" id="2.120.10.70">
    <property type="entry name" value="Fucose-specific lectin"/>
    <property type="match status" value="1"/>
</dbReference>
<dbReference type="EMBL" id="WJXW01000014">
    <property type="protein sequence ID" value="KAF9730329.1"/>
    <property type="molecule type" value="Genomic_DNA"/>
</dbReference>
<reference evidence="3" key="1">
    <citation type="journal article" date="2020" name="Mol. Plant Microbe Interact.">
        <title>Genome Sequence of the Biocontrol Agent Coniothyrium minitans strain Conio (IMI 134523).</title>
        <authorList>
            <person name="Patel D."/>
            <person name="Shittu T.A."/>
            <person name="Baroncelli R."/>
            <person name="Muthumeenakshi S."/>
            <person name="Osborne T.H."/>
            <person name="Janganan T.K."/>
            <person name="Sreenivasaprasad S."/>
        </authorList>
    </citation>
    <scope>NUCLEOTIDE SEQUENCE</scope>
    <source>
        <strain evidence="3">Conio</strain>
    </source>
</reference>
<comment type="caution">
    <text evidence="3">The sequence shown here is derived from an EMBL/GenBank/DDBJ whole genome shotgun (WGS) entry which is preliminary data.</text>
</comment>
<sequence>MDPKTKVDTTYKIYSPPDNITPFQDNSPSTQAPEKLFPIDQEPTSSKEAVHDAPEVVLEPWLVQQQRRPTSPYSMDDTVVAGFQPLEFDEKGQPVSRRVSELPSKKASKTCGIPRRYLFGVIILIFVVATALGLGLGLSLGNRKKSDTTRSGPGEIDPYCAANPNFCIGGALGSSYYTRNGTFNGSGIALATEFWNNQERKIMTVYFQHWTGEIRSIQLTPKGEWIGGTASEVVVSDAKNATPISAVSYSLNDTSVWHIFYISQDGHVKQKVNSNSTNIWQDGPLNALNLTAYGAPNVGLQACWYGNYYGDSDATKFPLRDGNNATIPFTNSTPGMHLWYPTSASTFQQYGWYQGQPQWLAEHTWPAMNAHAGVACYSWQPGPTTYAMMVDTHDTATLWWRDTNTTRTPTPAHPIDTWTNATRYAIPHVHPSTSLGFTEYLYAQMADGSVAGYDVAWAAEGTRGVEANGFTVGSARGPVPGLRGTHLSVTAVGDRSGGTSLYVFYQTRGDDLSVFTRDLEGGQWTQGELPIPDA</sequence>
<protein>
    <recommendedName>
        <fullName evidence="5">Fucose-specific lectin</fullName>
    </recommendedName>
</protein>
<gene>
    <name evidence="3" type="ORF">PMIN01_11198</name>
</gene>
<dbReference type="OrthoDB" id="3923199at2759"/>
<feature type="compositionally biased region" description="Polar residues" evidence="1">
    <location>
        <begin position="21"/>
        <end position="32"/>
    </location>
</feature>
<keyword evidence="2" id="KW-0472">Membrane</keyword>
<dbReference type="SUPFAM" id="SSF89372">
    <property type="entry name" value="Fucose-specific lectin"/>
    <property type="match status" value="1"/>
</dbReference>
<name>A0A9P6KLB6_9PLEO</name>
<keyword evidence="2" id="KW-1133">Transmembrane helix</keyword>
<evidence type="ECO:0008006" key="5">
    <source>
        <dbReference type="Google" id="ProtNLM"/>
    </source>
</evidence>
<keyword evidence="2" id="KW-0812">Transmembrane</keyword>
<evidence type="ECO:0000313" key="4">
    <source>
        <dbReference type="Proteomes" id="UP000756921"/>
    </source>
</evidence>
<keyword evidence="4" id="KW-1185">Reference proteome</keyword>
<feature type="region of interest" description="Disordered" evidence="1">
    <location>
        <begin position="1"/>
        <end position="36"/>
    </location>
</feature>
<organism evidence="3 4">
    <name type="scientific">Paraphaeosphaeria minitans</name>
    <dbReference type="NCBI Taxonomy" id="565426"/>
    <lineage>
        <taxon>Eukaryota</taxon>
        <taxon>Fungi</taxon>
        <taxon>Dikarya</taxon>
        <taxon>Ascomycota</taxon>
        <taxon>Pezizomycotina</taxon>
        <taxon>Dothideomycetes</taxon>
        <taxon>Pleosporomycetidae</taxon>
        <taxon>Pleosporales</taxon>
        <taxon>Massarineae</taxon>
        <taxon>Didymosphaeriaceae</taxon>
        <taxon>Paraphaeosphaeria</taxon>
    </lineage>
</organism>
<evidence type="ECO:0000256" key="2">
    <source>
        <dbReference type="SAM" id="Phobius"/>
    </source>
</evidence>
<evidence type="ECO:0000313" key="3">
    <source>
        <dbReference type="EMBL" id="KAF9730329.1"/>
    </source>
</evidence>
<dbReference type="Proteomes" id="UP000756921">
    <property type="component" value="Unassembled WGS sequence"/>
</dbReference>
<dbReference type="AlphaFoldDB" id="A0A9P6KLB6"/>
<proteinExistence type="predicted"/>
<accession>A0A9P6KLB6</accession>
<feature type="transmembrane region" description="Helical" evidence="2">
    <location>
        <begin position="117"/>
        <end position="140"/>
    </location>
</feature>
<evidence type="ECO:0000256" key="1">
    <source>
        <dbReference type="SAM" id="MobiDB-lite"/>
    </source>
</evidence>